<keyword evidence="2" id="KW-1185">Reference proteome</keyword>
<dbReference type="PANTHER" id="PTHR33564">
    <property type="entry name" value="TRANSMEMBRANE PROTEIN"/>
    <property type="match status" value="1"/>
</dbReference>
<name>A0A8B7C561_PHODC</name>
<evidence type="ECO:0000313" key="2">
    <source>
        <dbReference type="Proteomes" id="UP000228380"/>
    </source>
</evidence>
<feature type="region of interest" description="Disordered" evidence="1">
    <location>
        <begin position="71"/>
        <end position="108"/>
    </location>
</feature>
<protein>
    <submittedName>
        <fullName evidence="3">Uncharacterized protein LOC103708744</fullName>
    </submittedName>
</protein>
<reference evidence="2" key="1">
    <citation type="journal article" date="2019" name="Nat. Commun.">
        <title>Genome-wide association mapping of date palm fruit traits.</title>
        <authorList>
            <person name="Hazzouri K.M."/>
            <person name="Gros-Balthazard M."/>
            <person name="Flowers J.M."/>
            <person name="Copetti D."/>
            <person name="Lemansour A."/>
            <person name="Lebrun M."/>
            <person name="Masmoudi K."/>
            <person name="Ferrand S."/>
            <person name="Dhar M.I."/>
            <person name="Fresquez Z.A."/>
            <person name="Rosas U."/>
            <person name="Zhang J."/>
            <person name="Talag J."/>
            <person name="Lee S."/>
            <person name="Kudrna D."/>
            <person name="Powell R.F."/>
            <person name="Leitch I.J."/>
            <person name="Krueger R.R."/>
            <person name="Wing R.A."/>
            <person name="Amiri K.M.A."/>
            <person name="Purugganan M.D."/>
        </authorList>
    </citation>
    <scope>NUCLEOTIDE SEQUENCE [LARGE SCALE GENOMIC DNA]</scope>
    <source>
        <strain evidence="2">cv. Khalas</strain>
    </source>
</reference>
<feature type="compositionally biased region" description="Acidic residues" evidence="1">
    <location>
        <begin position="80"/>
        <end position="92"/>
    </location>
</feature>
<dbReference type="GeneID" id="103708744"/>
<gene>
    <name evidence="3" type="primary">LOC103708744</name>
</gene>
<evidence type="ECO:0000256" key="1">
    <source>
        <dbReference type="SAM" id="MobiDB-lite"/>
    </source>
</evidence>
<sequence length="135" mass="15102">MRSSLMGSHGVALATAMAVSGTVILLALCRQWSFPARQCNLRSCISSEERKRDRASSKKKKRVHFAAQVEELLGETSGSSDEEEEEEEEEDMATLPPASARSEEEVRRVRGMPANRVALYNGILQDRLHRMTCSY</sequence>
<dbReference type="PANTHER" id="PTHR33564:SF11">
    <property type="entry name" value="OS06G0604600 PROTEIN"/>
    <property type="match status" value="1"/>
</dbReference>
<evidence type="ECO:0000313" key="3">
    <source>
        <dbReference type="RefSeq" id="XP_008792028.2"/>
    </source>
</evidence>
<dbReference type="OrthoDB" id="695890at2759"/>
<accession>A0A8B7C561</accession>
<dbReference type="RefSeq" id="XP_008792028.2">
    <property type="nucleotide sequence ID" value="XM_008793806.4"/>
</dbReference>
<dbReference type="Proteomes" id="UP000228380">
    <property type="component" value="Chromosome 8"/>
</dbReference>
<reference evidence="3" key="2">
    <citation type="submission" date="2025-08" db="UniProtKB">
        <authorList>
            <consortium name="RefSeq"/>
        </authorList>
    </citation>
    <scope>IDENTIFICATION</scope>
    <source>
        <tissue evidence="3">Young leaves</tissue>
    </source>
</reference>
<organism evidence="2 3">
    <name type="scientific">Phoenix dactylifera</name>
    <name type="common">Date palm</name>
    <dbReference type="NCBI Taxonomy" id="42345"/>
    <lineage>
        <taxon>Eukaryota</taxon>
        <taxon>Viridiplantae</taxon>
        <taxon>Streptophyta</taxon>
        <taxon>Embryophyta</taxon>
        <taxon>Tracheophyta</taxon>
        <taxon>Spermatophyta</taxon>
        <taxon>Magnoliopsida</taxon>
        <taxon>Liliopsida</taxon>
        <taxon>Arecaceae</taxon>
        <taxon>Coryphoideae</taxon>
        <taxon>Phoeniceae</taxon>
        <taxon>Phoenix</taxon>
    </lineage>
</organism>
<dbReference type="KEGG" id="pda:103708744"/>
<dbReference type="AlphaFoldDB" id="A0A8B7C561"/>
<proteinExistence type="predicted"/>